<evidence type="ECO:0000313" key="3">
    <source>
        <dbReference type="Proteomes" id="UP000824025"/>
    </source>
</evidence>
<dbReference type="PROSITE" id="PS51257">
    <property type="entry name" value="PROKAR_LIPOPROTEIN"/>
    <property type="match status" value="1"/>
</dbReference>
<evidence type="ECO:0000313" key="2">
    <source>
        <dbReference type="EMBL" id="HIZ10420.1"/>
    </source>
</evidence>
<feature type="signal peptide" evidence="1">
    <location>
        <begin position="1"/>
        <end position="19"/>
    </location>
</feature>
<dbReference type="EMBL" id="DXCF01000042">
    <property type="protein sequence ID" value="HIZ10420.1"/>
    <property type="molecule type" value="Genomic_DNA"/>
</dbReference>
<evidence type="ECO:0008006" key="4">
    <source>
        <dbReference type="Google" id="ProtNLM"/>
    </source>
</evidence>
<dbReference type="AlphaFoldDB" id="A0A9D2IIM1"/>
<dbReference type="Proteomes" id="UP000824025">
    <property type="component" value="Unassembled WGS sequence"/>
</dbReference>
<accession>A0A9D2IIM1</accession>
<proteinExistence type="predicted"/>
<sequence length="173" mass="18856">MKKTVPVFVCALLSLFLFAGCGGGTELTISIGNGMVENDGVSVRLEYGDTWKNGESIFTVNYGHESDAVLADEYFLSFCDVDPMFEDTVNLHTVFSFKKADLEDRTVSGGSFSGSASEVIVDDLSACLPQGEGVCTVYIVLHSSDTDYSDITTFAAHELTYEWQEDGVKLVRE</sequence>
<feature type="chain" id="PRO_5039578975" description="Lipoprotein" evidence="1">
    <location>
        <begin position="20"/>
        <end position="173"/>
    </location>
</feature>
<gene>
    <name evidence="2" type="ORF">H9726_08025</name>
</gene>
<evidence type="ECO:0000256" key="1">
    <source>
        <dbReference type="SAM" id="SignalP"/>
    </source>
</evidence>
<reference evidence="2" key="1">
    <citation type="journal article" date="2021" name="PeerJ">
        <title>Extensive microbial diversity within the chicken gut microbiome revealed by metagenomics and culture.</title>
        <authorList>
            <person name="Gilroy R."/>
            <person name="Ravi A."/>
            <person name="Getino M."/>
            <person name="Pursley I."/>
            <person name="Horton D.L."/>
            <person name="Alikhan N.F."/>
            <person name="Baker D."/>
            <person name="Gharbi K."/>
            <person name="Hall N."/>
            <person name="Watson M."/>
            <person name="Adriaenssens E.M."/>
            <person name="Foster-Nyarko E."/>
            <person name="Jarju S."/>
            <person name="Secka A."/>
            <person name="Antonio M."/>
            <person name="Oren A."/>
            <person name="Chaudhuri R.R."/>
            <person name="La Ragione R."/>
            <person name="Hildebrand F."/>
            <person name="Pallen M.J."/>
        </authorList>
    </citation>
    <scope>NUCLEOTIDE SEQUENCE</scope>
    <source>
        <strain evidence="2">CHK192-19661</strain>
    </source>
</reference>
<organism evidence="2 3">
    <name type="scientific">Candidatus Borkfalkia avicola</name>
    <dbReference type="NCBI Taxonomy" id="2838503"/>
    <lineage>
        <taxon>Bacteria</taxon>
        <taxon>Bacillati</taxon>
        <taxon>Bacillota</taxon>
        <taxon>Clostridia</taxon>
        <taxon>Christensenellales</taxon>
        <taxon>Christensenellaceae</taxon>
        <taxon>Candidatus Borkfalkia</taxon>
    </lineage>
</organism>
<comment type="caution">
    <text evidence="2">The sequence shown here is derived from an EMBL/GenBank/DDBJ whole genome shotgun (WGS) entry which is preliminary data.</text>
</comment>
<name>A0A9D2IIM1_9FIRM</name>
<protein>
    <recommendedName>
        <fullName evidence="4">Lipoprotein</fullName>
    </recommendedName>
</protein>
<reference evidence="2" key="2">
    <citation type="submission" date="2021-04" db="EMBL/GenBank/DDBJ databases">
        <authorList>
            <person name="Gilroy R."/>
        </authorList>
    </citation>
    <scope>NUCLEOTIDE SEQUENCE</scope>
    <source>
        <strain evidence="2">CHK192-19661</strain>
    </source>
</reference>
<keyword evidence="1" id="KW-0732">Signal</keyword>